<gene>
    <name evidence="2" type="ORF">IFM89_023086</name>
</gene>
<protein>
    <submittedName>
        <fullName evidence="2">Uncharacterized protein</fullName>
    </submittedName>
</protein>
<dbReference type="PANTHER" id="PTHR36000">
    <property type="entry name" value="DEFECTIVE 1273 PROTEIN, PUTATIVE-RELATED"/>
    <property type="match status" value="1"/>
</dbReference>
<evidence type="ECO:0000313" key="2">
    <source>
        <dbReference type="EMBL" id="KAF9615425.1"/>
    </source>
</evidence>
<dbReference type="AlphaFoldDB" id="A0A835IAQ5"/>
<accession>A0A835IAQ5</accession>
<sequence>MQVRAESKRYGIFIVLRFGGVGPGTLVGFAAFHLFHIHVVTGGNNGGGYVASKYVVICLHGGLDLVFTCPDKQSSHRLVSLFRTTCYFMECCVLVLMVPIPTVATEKATADFVFTRFNMDNALVNFLELILGLVYAVAKYLSVPLLALTSLSELSYCAHESKMRLVLIPLLIGIVVTGIFKDATLELYPQLKEFDSIEDCTMECPNDIKKYTAKVNSQRVYVFLAGLDSHLDGVRGRVLAIKPLLDIQSVYAM</sequence>
<reference evidence="2 3" key="1">
    <citation type="submission" date="2020-10" db="EMBL/GenBank/DDBJ databases">
        <title>The Coptis chinensis genome and diversification of protoberbering-type alkaloids.</title>
        <authorList>
            <person name="Wang B."/>
            <person name="Shu S."/>
            <person name="Song C."/>
            <person name="Liu Y."/>
        </authorList>
    </citation>
    <scope>NUCLEOTIDE SEQUENCE [LARGE SCALE GENOMIC DNA]</scope>
    <source>
        <strain evidence="2">HL-2020</strain>
        <tissue evidence="2">Leaf</tissue>
    </source>
</reference>
<keyword evidence="3" id="KW-1185">Reference proteome</keyword>
<keyword evidence="1" id="KW-1133">Transmembrane helix</keyword>
<organism evidence="2 3">
    <name type="scientific">Coptis chinensis</name>
    <dbReference type="NCBI Taxonomy" id="261450"/>
    <lineage>
        <taxon>Eukaryota</taxon>
        <taxon>Viridiplantae</taxon>
        <taxon>Streptophyta</taxon>
        <taxon>Embryophyta</taxon>
        <taxon>Tracheophyta</taxon>
        <taxon>Spermatophyta</taxon>
        <taxon>Magnoliopsida</taxon>
        <taxon>Ranunculales</taxon>
        <taxon>Ranunculaceae</taxon>
        <taxon>Coptidoideae</taxon>
        <taxon>Coptis</taxon>
    </lineage>
</organism>
<feature type="non-terminal residue" evidence="2">
    <location>
        <position position="1"/>
    </location>
</feature>
<dbReference type="OrthoDB" id="1750575at2759"/>
<evidence type="ECO:0000313" key="3">
    <source>
        <dbReference type="Proteomes" id="UP000631114"/>
    </source>
</evidence>
<dbReference type="PANTHER" id="PTHR36000:SF2">
    <property type="entry name" value="DEFECTIVE 1273 PROTEIN, PUTATIVE-RELATED"/>
    <property type="match status" value="1"/>
</dbReference>
<comment type="caution">
    <text evidence="2">The sequence shown here is derived from an EMBL/GenBank/DDBJ whole genome shotgun (WGS) entry which is preliminary data.</text>
</comment>
<feature type="transmembrane region" description="Helical" evidence="1">
    <location>
        <begin position="122"/>
        <end position="142"/>
    </location>
</feature>
<keyword evidence="1" id="KW-0472">Membrane</keyword>
<feature type="transmembrane region" description="Helical" evidence="1">
    <location>
        <begin position="12"/>
        <end position="35"/>
    </location>
</feature>
<dbReference type="Proteomes" id="UP000631114">
    <property type="component" value="Unassembled WGS sequence"/>
</dbReference>
<keyword evidence="1" id="KW-0812">Transmembrane</keyword>
<feature type="transmembrane region" description="Helical" evidence="1">
    <location>
        <begin position="81"/>
        <end position="102"/>
    </location>
</feature>
<proteinExistence type="predicted"/>
<name>A0A835IAQ5_9MAGN</name>
<evidence type="ECO:0000256" key="1">
    <source>
        <dbReference type="SAM" id="Phobius"/>
    </source>
</evidence>
<dbReference type="EMBL" id="JADFTS010000003">
    <property type="protein sequence ID" value="KAF9615425.1"/>
    <property type="molecule type" value="Genomic_DNA"/>
</dbReference>
<feature type="transmembrane region" description="Helical" evidence="1">
    <location>
        <begin position="163"/>
        <end position="180"/>
    </location>
</feature>